<reference evidence="1 2" key="1">
    <citation type="journal article" date="2022" name="DNA Res.">
        <title>Chromosomal-level genome assembly of the orchid tree Bauhinia variegata (Leguminosae; Cercidoideae) supports the allotetraploid origin hypothesis of Bauhinia.</title>
        <authorList>
            <person name="Zhong Y."/>
            <person name="Chen Y."/>
            <person name="Zheng D."/>
            <person name="Pang J."/>
            <person name="Liu Y."/>
            <person name="Luo S."/>
            <person name="Meng S."/>
            <person name="Qian L."/>
            <person name="Wei D."/>
            <person name="Dai S."/>
            <person name="Zhou R."/>
        </authorList>
    </citation>
    <scope>NUCLEOTIDE SEQUENCE [LARGE SCALE GENOMIC DNA]</scope>
    <source>
        <strain evidence="1">BV-YZ2020</strain>
    </source>
</reference>
<evidence type="ECO:0000313" key="1">
    <source>
        <dbReference type="EMBL" id="KAI4349054.1"/>
    </source>
</evidence>
<accession>A0ACB9PM18</accession>
<comment type="caution">
    <text evidence="1">The sequence shown here is derived from an EMBL/GenBank/DDBJ whole genome shotgun (WGS) entry which is preliminary data.</text>
</comment>
<dbReference type="Proteomes" id="UP000828941">
    <property type="component" value="Chromosome 4"/>
</dbReference>
<name>A0ACB9PM18_BAUVA</name>
<protein>
    <submittedName>
        <fullName evidence="1">Uncharacterized protein</fullName>
    </submittedName>
</protein>
<gene>
    <name evidence="1" type="ORF">L6164_009700</name>
</gene>
<keyword evidence="2" id="KW-1185">Reference proteome</keyword>
<proteinExistence type="predicted"/>
<organism evidence="1 2">
    <name type="scientific">Bauhinia variegata</name>
    <name type="common">Purple orchid tree</name>
    <name type="synonym">Phanera variegata</name>
    <dbReference type="NCBI Taxonomy" id="167791"/>
    <lineage>
        <taxon>Eukaryota</taxon>
        <taxon>Viridiplantae</taxon>
        <taxon>Streptophyta</taxon>
        <taxon>Embryophyta</taxon>
        <taxon>Tracheophyta</taxon>
        <taxon>Spermatophyta</taxon>
        <taxon>Magnoliopsida</taxon>
        <taxon>eudicotyledons</taxon>
        <taxon>Gunneridae</taxon>
        <taxon>Pentapetalae</taxon>
        <taxon>rosids</taxon>
        <taxon>fabids</taxon>
        <taxon>Fabales</taxon>
        <taxon>Fabaceae</taxon>
        <taxon>Cercidoideae</taxon>
        <taxon>Cercideae</taxon>
        <taxon>Bauhiniinae</taxon>
        <taxon>Bauhinia</taxon>
    </lineage>
</organism>
<evidence type="ECO:0000313" key="2">
    <source>
        <dbReference type="Proteomes" id="UP000828941"/>
    </source>
</evidence>
<sequence>MSNCKRNCCAAWQGSTCKSTSSMKLLLFMVLLAVIAGLVSVLGTPNASNWVFIANQTFPWSSVNLSSSLTMEVPVSYDQKQREGVVVMAVDAHGHDKEENAISDDAVFNHSSSSIQTVQQLNISEETLNVSKIWPTIAPMNEPFLPLTRPRRERKFSILDRTEAGLLQARAAIREAKNGNQTVDDPDYVPVGPMYWNAKAFHRSYLEMEKQFKVFIYEEGEPPVFHNGPCKSIYAMEGNFIHAIEINSQFRTKHPGKAHVFFLPFSVAMIVRFVYARDSRDFSPIRKTVTDYVNLISGRYPYWNRSLGADHFMLACHDWGPETSFSVPNMYKNSIRVLCNANTSEGFNPVKDVSFPEINLQTGSIHGFVGGPSASKRPILSFFAGGLHGPIRPVLLKHWENKDEDMKVHQYLPKGVSYYEMLRKSKFCLCPSGYEVASTRVVEAIYTGCVPVLISDHYVPPFSDVLNWKAFSVEVSVEDIPNLKKILTGISPRQFIRMQRRVRQIRRHFEVHSPPKRFDVFHMILHSVWLRRLNVRIHEDQ</sequence>
<dbReference type="EMBL" id="CM039429">
    <property type="protein sequence ID" value="KAI4349054.1"/>
    <property type="molecule type" value="Genomic_DNA"/>
</dbReference>